<proteinExistence type="predicted"/>
<evidence type="ECO:0000313" key="3">
    <source>
        <dbReference type="Proteomes" id="UP000007963"/>
    </source>
</evidence>
<gene>
    <name evidence="2" type="ORF">ATEG_01992</name>
</gene>
<protein>
    <submittedName>
        <fullName evidence="2">Uncharacterized protein</fullName>
    </submittedName>
</protein>
<accession>Q0CWE2</accession>
<reference evidence="3" key="1">
    <citation type="submission" date="2005-09" db="EMBL/GenBank/DDBJ databases">
        <title>Annotation of the Aspergillus terreus NIH2624 genome.</title>
        <authorList>
            <person name="Birren B.W."/>
            <person name="Lander E.S."/>
            <person name="Galagan J.E."/>
            <person name="Nusbaum C."/>
            <person name="Devon K."/>
            <person name="Henn M."/>
            <person name="Ma L.-J."/>
            <person name="Jaffe D.B."/>
            <person name="Butler J."/>
            <person name="Alvarez P."/>
            <person name="Gnerre S."/>
            <person name="Grabherr M."/>
            <person name="Kleber M."/>
            <person name="Mauceli E.W."/>
            <person name="Brockman W."/>
            <person name="Rounsley S."/>
            <person name="Young S.K."/>
            <person name="LaButti K."/>
            <person name="Pushparaj V."/>
            <person name="DeCaprio D."/>
            <person name="Crawford M."/>
            <person name="Koehrsen M."/>
            <person name="Engels R."/>
            <person name="Montgomery P."/>
            <person name="Pearson M."/>
            <person name="Howarth C."/>
            <person name="Larson L."/>
            <person name="Luoma S."/>
            <person name="White J."/>
            <person name="Alvarado L."/>
            <person name="Kodira C.D."/>
            <person name="Zeng Q."/>
            <person name="Oleary S."/>
            <person name="Yandava C."/>
            <person name="Denning D.W."/>
            <person name="Nierman W.C."/>
            <person name="Milne T."/>
            <person name="Madden K."/>
        </authorList>
    </citation>
    <scope>NUCLEOTIDE SEQUENCE [LARGE SCALE GENOMIC DNA]</scope>
    <source>
        <strain evidence="3">NIH 2624 / FGSC A1156</strain>
    </source>
</reference>
<dbReference type="VEuPathDB" id="FungiDB:ATEG_01992"/>
<dbReference type="RefSeq" id="XP_001211170.1">
    <property type="nucleotide sequence ID" value="XM_001211170.1"/>
</dbReference>
<dbReference type="HOGENOM" id="CLU_2084379_0_0_1"/>
<organism evidence="2 3">
    <name type="scientific">Aspergillus terreus (strain NIH 2624 / FGSC A1156)</name>
    <dbReference type="NCBI Taxonomy" id="341663"/>
    <lineage>
        <taxon>Eukaryota</taxon>
        <taxon>Fungi</taxon>
        <taxon>Dikarya</taxon>
        <taxon>Ascomycota</taxon>
        <taxon>Pezizomycotina</taxon>
        <taxon>Eurotiomycetes</taxon>
        <taxon>Eurotiomycetidae</taxon>
        <taxon>Eurotiales</taxon>
        <taxon>Aspergillaceae</taxon>
        <taxon>Aspergillus</taxon>
        <taxon>Aspergillus subgen. Circumdati</taxon>
    </lineage>
</organism>
<dbReference type="AlphaFoldDB" id="Q0CWE2"/>
<dbReference type="GeneID" id="4316496"/>
<feature type="compositionally biased region" description="Basic and acidic residues" evidence="1">
    <location>
        <begin position="94"/>
        <end position="117"/>
    </location>
</feature>
<dbReference type="EMBL" id="CH476596">
    <property type="protein sequence ID" value="EAU36954.1"/>
    <property type="molecule type" value="Genomic_DNA"/>
</dbReference>
<feature type="region of interest" description="Disordered" evidence="1">
    <location>
        <begin position="77"/>
        <end position="117"/>
    </location>
</feature>
<evidence type="ECO:0000256" key="1">
    <source>
        <dbReference type="SAM" id="MobiDB-lite"/>
    </source>
</evidence>
<evidence type="ECO:0000313" key="2">
    <source>
        <dbReference type="EMBL" id="EAU36954.1"/>
    </source>
</evidence>
<dbReference type="Proteomes" id="UP000007963">
    <property type="component" value="Unassembled WGS sequence"/>
</dbReference>
<name>Q0CWE2_ASPTN</name>
<sequence>MLNLPEPHGMEAAVWKLRGTRPWQGIYETPSERWANLDASNDTPYTILPRIARQRTFSPSRKYTYLVPYLPPPVTPHHRRLITHTPAHPAHANHRGDTPICEGDKSRMYQSSRLKDT</sequence>